<evidence type="ECO:0000313" key="4">
    <source>
        <dbReference type="Proteomes" id="UP000594261"/>
    </source>
</evidence>
<dbReference type="Proteomes" id="UP000594261">
    <property type="component" value="Chromosome 10"/>
</dbReference>
<dbReference type="Gramene" id="QL10p045745:mrna">
    <property type="protein sequence ID" value="QL10p045745:mrna"/>
    <property type="gene ID" value="QL10p045745"/>
</dbReference>
<accession>A0A7N2RC96</accession>
<dbReference type="InterPro" id="IPR025558">
    <property type="entry name" value="DUF4283"/>
</dbReference>
<dbReference type="EnsemblPlants" id="QL10p045745:mrna">
    <property type="protein sequence ID" value="QL10p045745:mrna"/>
    <property type="gene ID" value="QL10p045745"/>
</dbReference>
<keyword evidence="4" id="KW-1185">Reference proteome</keyword>
<name>A0A7N2RC96_QUELO</name>
<evidence type="ECO:0000313" key="3">
    <source>
        <dbReference type="EnsemblPlants" id="QL10p045745:mrna"/>
    </source>
</evidence>
<dbReference type="EMBL" id="LRBV02000010">
    <property type="status" value="NOT_ANNOTATED_CDS"/>
    <property type="molecule type" value="Genomic_DNA"/>
</dbReference>
<protein>
    <recommendedName>
        <fullName evidence="2">DUF4283 domain-containing protein</fullName>
    </recommendedName>
</protein>
<dbReference type="PANTHER" id="PTHR31286">
    <property type="entry name" value="GLYCINE-RICH CELL WALL STRUCTURAL PROTEIN 1.8-LIKE"/>
    <property type="match status" value="1"/>
</dbReference>
<evidence type="ECO:0000259" key="2">
    <source>
        <dbReference type="Pfam" id="PF14111"/>
    </source>
</evidence>
<feature type="region of interest" description="Disordered" evidence="1">
    <location>
        <begin position="271"/>
        <end position="290"/>
    </location>
</feature>
<dbReference type="AlphaFoldDB" id="A0A7N2RC96"/>
<feature type="domain" description="DUF4283" evidence="2">
    <location>
        <begin position="33"/>
        <end position="105"/>
    </location>
</feature>
<dbReference type="InParanoid" id="A0A7N2RC96"/>
<evidence type="ECO:0000256" key="1">
    <source>
        <dbReference type="SAM" id="MobiDB-lite"/>
    </source>
</evidence>
<proteinExistence type="predicted"/>
<dbReference type="Pfam" id="PF14111">
    <property type="entry name" value="DUF4283"/>
    <property type="match status" value="1"/>
</dbReference>
<sequence length="434" mass="49341">MEDLTLKWNKLSLSQKEGKHVVLSKNKLVQEFVLAAKFLTRRNINIDAVAKTFGPLWHTSQSFNIRDAGDNYLLFSFEVESDLEKVFVGEPWSYDRHLVVFQRYDGKTPMTELEFAKSLFWVQIHNLPFHLLSPEIALDIGETLGECGRVTHDDKDCSLWLTSKGSLKMEDQQFGHWIRAVQFNSSRKSVVEVKGFEVDTSRRSSQIQLSNNLFNPLQVQSGPLQKPLNRDVVTVNVDSKTERAVPNFEETLKGIDEELFKDCVISNLNTLKSGGGSGDKSDGAETSGEKQMANNLDKVQAWHLSNSSVSGAMKELIFNADYASMKQEKRTRKPRNKSNVYRGLSLEKNYLGQKGEGTIKLTWNRLSKKHDKINTLEWEDVLGIKRKLTSETHSEDLEKKLKLKKDSNKLSEDEAKVAIHEEAAEVAMQPHQVQ</sequence>
<dbReference type="InterPro" id="IPR040256">
    <property type="entry name" value="At4g02000-like"/>
</dbReference>
<organism evidence="3 4">
    <name type="scientific">Quercus lobata</name>
    <name type="common">Valley oak</name>
    <dbReference type="NCBI Taxonomy" id="97700"/>
    <lineage>
        <taxon>Eukaryota</taxon>
        <taxon>Viridiplantae</taxon>
        <taxon>Streptophyta</taxon>
        <taxon>Embryophyta</taxon>
        <taxon>Tracheophyta</taxon>
        <taxon>Spermatophyta</taxon>
        <taxon>Magnoliopsida</taxon>
        <taxon>eudicotyledons</taxon>
        <taxon>Gunneridae</taxon>
        <taxon>Pentapetalae</taxon>
        <taxon>rosids</taxon>
        <taxon>fabids</taxon>
        <taxon>Fagales</taxon>
        <taxon>Fagaceae</taxon>
        <taxon>Quercus</taxon>
    </lineage>
</organism>
<reference evidence="3 4" key="1">
    <citation type="journal article" date="2016" name="G3 (Bethesda)">
        <title>First Draft Assembly and Annotation of the Genome of a California Endemic Oak Quercus lobata Nee (Fagaceae).</title>
        <authorList>
            <person name="Sork V.L."/>
            <person name="Fitz-Gibbon S.T."/>
            <person name="Puiu D."/>
            <person name="Crepeau M."/>
            <person name="Gugger P.F."/>
            <person name="Sherman R."/>
            <person name="Stevens K."/>
            <person name="Langley C.H."/>
            <person name="Pellegrini M."/>
            <person name="Salzberg S.L."/>
        </authorList>
    </citation>
    <scope>NUCLEOTIDE SEQUENCE [LARGE SCALE GENOMIC DNA]</scope>
    <source>
        <strain evidence="3 4">cv. SW786</strain>
    </source>
</reference>
<reference evidence="3" key="2">
    <citation type="submission" date="2021-01" db="UniProtKB">
        <authorList>
            <consortium name="EnsemblPlants"/>
        </authorList>
    </citation>
    <scope>IDENTIFICATION</scope>
</reference>
<dbReference type="PANTHER" id="PTHR31286:SF167">
    <property type="entry name" value="OS09G0268800 PROTEIN"/>
    <property type="match status" value="1"/>
</dbReference>